<dbReference type="Proteomes" id="UP001231109">
    <property type="component" value="Unassembled WGS sequence"/>
</dbReference>
<dbReference type="RefSeq" id="WP_305976589.1">
    <property type="nucleotide sequence ID" value="NZ_JAPJDZ010000040.1"/>
</dbReference>
<keyword evidence="2" id="KW-1185">Reference proteome</keyword>
<evidence type="ECO:0000313" key="2">
    <source>
        <dbReference type="Proteomes" id="UP001231109"/>
    </source>
</evidence>
<dbReference type="EMBL" id="JAPJDZ010000040">
    <property type="protein sequence ID" value="MDP5137184.1"/>
    <property type="molecule type" value="Genomic_DNA"/>
</dbReference>
<gene>
    <name evidence="1" type="ORF">ORJ04_14615</name>
</gene>
<protein>
    <recommendedName>
        <fullName evidence="3">Transglutaminase-like domain-containing protein</fullName>
    </recommendedName>
</protein>
<evidence type="ECO:0008006" key="3">
    <source>
        <dbReference type="Google" id="ProtNLM"/>
    </source>
</evidence>
<reference evidence="1 2" key="1">
    <citation type="submission" date="2022-11" db="EMBL/GenBank/DDBJ databases">
        <title>Viruses from the air-sea interface of a natural surface slick.</title>
        <authorList>
            <person name="Rahlff J."/>
            <person name="Holmfeldt K."/>
        </authorList>
    </citation>
    <scope>NUCLEOTIDE SEQUENCE [LARGE SCALE GENOMIC DNA]</scope>
    <source>
        <strain evidence="1 2">SMS4</strain>
    </source>
</reference>
<sequence>MRPVLLCLLLIAPLCIAAPLRLSLQSEAEQLQFHYRFDDSERSEELMFSIDNSSLNNHFRQFRALKPALMQQYLWRDLREHVAKYPGVRLRRLAGKNALRYELESRDNSTLLKLDTELAQLLVERRAYYLHQYYYTELTLPWGTKVIIPDHQRLMQDSLTDLLPVATAWHKKLVNITTRQSLAMLTNWVQQIPYQDLTDRNNSAGASFSPPLRLLQENRGDCDSKAVLLAAILRMLLPDVKLAIIYLPKHAMLAIQLPTAAEDITVTIENKPYLLVDATGPASLAPGQISTQYRMYTESGQFGYQLL</sequence>
<evidence type="ECO:0000313" key="1">
    <source>
        <dbReference type="EMBL" id="MDP5137184.1"/>
    </source>
</evidence>
<organism evidence="1 2">
    <name type="scientific">Rheinheimera baltica</name>
    <dbReference type="NCBI Taxonomy" id="67576"/>
    <lineage>
        <taxon>Bacteria</taxon>
        <taxon>Pseudomonadati</taxon>
        <taxon>Pseudomonadota</taxon>
        <taxon>Gammaproteobacteria</taxon>
        <taxon>Chromatiales</taxon>
        <taxon>Chromatiaceae</taxon>
        <taxon>Rheinheimera</taxon>
    </lineage>
</organism>
<comment type="caution">
    <text evidence="1">The sequence shown here is derived from an EMBL/GenBank/DDBJ whole genome shotgun (WGS) entry which is preliminary data.</text>
</comment>
<proteinExistence type="predicted"/>
<name>A0ABT9I1C0_9GAMM</name>
<dbReference type="Gene3D" id="3.10.620.30">
    <property type="match status" value="1"/>
</dbReference>
<accession>A0ABT9I1C0</accession>